<dbReference type="EMBL" id="DQID01000165">
    <property type="protein sequence ID" value="HCT14395.1"/>
    <property type="molecule type" value="Genomic_DNA"/>
</dbReference>
<dbReference type="GO" id="GO:0004519">
    <property type="term" value="F:endonuclease activity"/>
    <property type="evidence" value="ECO:0007669"/>
    <property type="project" value="UniProtKB-KW"/>
</dbReference>
<keyword evidence="2" id="KW-0378">Hydrolase</keyword>
<evidence type="ECO:0000313" key="3">
    <source>
        <dbReference type="Proteomes" id="UP000261739"/>
    </source>
</evidence>
<keyword evidence="2" id="KW-0255">Endonuclease</keyword>
<proteinExistence type="predicted"/>
<protein>
    <submittedName>
        <fullName evidence="2">HNH endonuclease</fullName>
    </submittedName>
</protein>
<reference evidence="2 3" key="1">
    <citation type="journal article" date="2018" name="Nat. Biotechnol.">
        <title>A standardized bacterial taxonomy based on genome phylogeny substantially revises the tree of life.</title>
        <authorList>
            <person name="Parks D.H."/>
            <person name="Chuvochina M."/>
            <person name="Waite D.W."/>
            <person name="Rinke C."/>
            <person name="Skarshewski A."/>
            <person name="Chaumeil P.A."/>
            <person name="Hugenholtz P."/>
        </authorList>
    </citation>
    <scope>NUCLEOTIDE SEQUENCE [LARGE SCALE GENOMIC DNA]</scope>
    <source>
        <strain evidence="2">UBA11247</strain>
    </source>
</reference>
<feature type="region of interest" description="Disordered" evidence="1">
    <location>
        <begin position="1"/>
        <end position="64"/>
    </location>
</feature>
<organism evidence="2 3">
    <name type="scientific">Corynebacterium nuruki</name>
    <dbReference type="NCBI Taxonomy" id="1032851"/>
    <lineage>
        <taxon>Bacteria</taxon>
        <taxon>Bacillati</taxon>
        <taxon>Actinomycetota</taxon>
        <taxon>Actinomycetes</taxon>
        <taxon>Mycobacteriales</taxon>
        <taxon>Corynebacteriaceae</taxon>
        <taxon>Corynebacterium</taxon>
    </lineage>
</organism>
<evidence type="ECO:0000313" key="2">
    <source>
        <dbReference type="EMBL" id="HCT14395.1"/>
    </source>
</evidence>
<name>A0A3D4SZ99_9CORY</name>
<sequence>DDNHGNSSGNRDKRGGGSGSTGTRDRGDHPRGGRHIPHGTDPTSGESFNSLSRKLAGPVNTAEL</sequence>
<feature type="non-terminal residue" evidence="2">
    <location>
        <position position="1"/>
    </location>
</feature>
<feature type="non-terminal residue" evidence="2">
    <location>
        <position position="64"/>
    </location>
</feature>
<comment type="caution">
    <text evidence="2">The sequence shown here is derived from an EMBL/GenBank/DDBJ whole genome shotgun (WGS) entry which is preliminary data.</text>
</comment>
<feature type="compositionally biased region" description="Polar residues" evidence="1">
    <location>
        <begin position="41"/>
        <end position="52"/>
    </location>
</feature>
<accession>A0A3D4SZ99</accession>
<keyword evidence="2" id="KW-0540">Nuclease</keyword>
<dbReference type="Proteomes" id="UP000261739">
    <property type="component" value="Unassembled WGS sequence"/>
</dbReference>
<evidence type="ECO:0000256" key="1">
    <source>
        <dbReference type="SAM" id="MobiDB-lite"/>
    </source>
</evidence>
<gene>
    <name evidence="2" type="ORF">DIW82_06285</name>
</gene>
<feature type="compositionally biased region" description="Basic and acidic residues" evidence="1">
    <location>
        <begin position="1"/>
        <end position="15"/>
    </location>
</feature>
<dbReference type="AlphaFoldDB" id="A0A3D4SZ99"/>